<evidence type="ECO:0000256" key="1">
    <source>
        <dbReference type="ARBA" id="ARBA00011066"/>
    </source>
</evidence>
<sequence length="330" mass="36204">MYFNGNGKCVFINCKLGGMCMSKRVVVSFGGNALEGGDGSFSDQLSRIESSVCEIVDLVKYGYEVIISHGNGPQVGRILLENEMCKETPLVPLDVCVGMSQGMIGYYIEQALRNVMYKRKIKRRVVVVLTQVIVDKDDECFGKPSKPIGPFYDKIRAEELEGKGYILREDSGRGYRRVVASPRPIEIVEIEEISELMKKGCIVIACGGGGIPVIRDERGVIKGISGVIDKDFASSRLGQDIGADKLLIVTAVDHVALNFGSKDEVLLDKVNIIDLERYMREGHFAEGSMLPKVKASIEFVKSKKNRKAIITSLGKVIEGINGVTGTMITR</sequence>
<evidence type="ECO:0000256" key="4">
    <source>
        <dbReference type="NCBIfam" id="TIGR00746"/>
    </source>
</evidence>
<keyword evidence="2 5" id="KW-0808">Transferase</keyword>
<dbReference type="NCBIfam" id="NF009007">
    <property type="entry name" value="PRK12352.1"/>
    <property type="match status" value="1"/>
</dbReference>
<reference evidence="7 8" key="1">
    <citation type="submission" date="2013-04" db="EMBL/GenBank/DDBJ databases">
        <title>Comparative Genomics of Relapsing Fever Spirochetes.</title>
        <authorList>
            <person name="Schwan T.G."/>
            <person name="Raffel S.J."/>
            <person name="Porcella S.F."/>
            <person name="Martens C.A."/>
            <person name="Bruno D.P."/>
            <person name="Rickefs S.M."/>
            <person name="Barbian K.B."/>
        </authorList>
    </citation>
    <scope>NUCLEOTIDE SEQUENCE [LARGE SCALE GENOMIC DNA]</scope>
    <source>
        <strain evidence="7 8">BA2</strain>
    </source>
</reference>
<dbReference type="SUPFAM" id="SSF53633">
    <property type="entry name" value="Carbamate kinase-like"/>
    <property type="match status" value="1"/>
</dbReference>
<dbReference type="InterPro" id="IPR003964">
    <property type="entry name" value="Carb_kinase"/>
</dbReference>
<gene>
    <name evidence="7" type="ORF">BAN_0030600</name>
</gene>
<protein>
    <recommendedName>
        <fullName evidence="4 5">Carbamate kinase</fullName>
    </recommendedName>
</protein>
<evidence type="ECO:0000256" key="3">
    <source>
        <dbReference type="ARBA" id="ARBA00022777"/>
    </source>
</evidence>
<dbReference type="FunFam" id="3.40.1160.10:FF:000007">
    <property type="entry name" value="Carbamate kinase"/>
    <property type="match status" value="1"/>
</dbReference>
<organism evidence="7 8">
    <name type="scientific">Borrelia anserina BA2</name>
    <dbReference type="NCBI Taxonomy" id="1313293"/>
    <lineage>
        <taxon>Bacteria</taxon>
        <taxon>Pseudomonadati</taxon>
        <taxon>Spirochaetota</taxon>
        <taxon>Spirochaetia</taxon>
        <taxon>Spirochaetales</taxon>
        <taxon>Borreliaceae</taxon>
        <taxon>Borrelia</taxon>
    </lineage>
</organism>
<dbReference type="Proteomes" id="UP000019262">
    <property type="component" value="Chromosome"/>
</dbReference>
<dbReference type="GO" id="GO:0019546">
    <property type="term" value="P:L-arginine deiminase pathway"/>
    <property type="evidence" value="ECO:0007669"/>
    <property type="project" value="TreeGrafter"/>
</dbReference>
<dbReference type="PATRIC" id="fig|1313293.3.peg.867"/>
<feature type="domain" description="Aspartate/glutamate/uridylate kinase" evidence="6">
    <location>
        <begin position="23"/>
        <end position="311"/>
    </location>
</feature>
<dbReference type="Pfam" id="PF00696">
    <property type="entry name" value="AA_kinase"/>
    <property type="match status" value="1"/>
</dbReference>
<evidence type="ECO:0000256" key="2">
    <source>
        <dbReference type="ARBA" id="ARBA00022679"/>
    </source>
</evidence>
<evidence type="ECO:0000313" key="7">
    <source>
        <dbReference type="EMBL" id="AHH08819.1"/>
    </source>
</evidence>
<dbReference type="PIRSF" id="PIRSF000723">
    <property type="entry name" value="Carbamate_kin"/>
    <property type="match status" value="1"/>
</dbReference>
<dbReference type="GO" id="GO:0005829">
    <property type="term" value="C:cytosol"/>
    <property type="evidence" value="ECO:0007669"/>
    <property type="project" value="TreeGrafter"/>
</dbReference>
<dbReference type="EMBL" id="CP005829">
    <property type="protein sequence ID" value="AHH08819.1"/>
    <property type="molecule type" value="Genomic_DNA"/>
</dbReference>
<name>W5SNQ4_BORAN</name>
<evidence type="ECO:0000313" key="8">
    <source>
        <dbReference type="Proteomes" id="UP000019262"/>
    </source>
</evidence>
<dbReference type="InterPro" id="IPR001048">
    <property type="entry name" value="Asp/Glu/Uridylate_kinase"/>
</dbReference>
<dbReference type="eggNOG" id="COG0549">
    <property type="taxonomic scope" value="Bacteria"/>
</dbReference>
<keyword evidence="3 5" id="KW-0418">Kinase</keyword>
<dbReference type="Gene3D" id="3.40.1160.10">
    <property type="entry name" value="Acetylglutamate kinase-like"/>
    <property type="match status" value="1"/>
</dbReference>
<dbReference type="CDD" id="cd04235">
    <property type="entry name" value="AAK_CK"/>
    <property type="match status" value="1"/>
</dbReference>
<dbReference type="GO" id="GO:0008804">
    <property type="term" value="F:carbamate kinase activity"/>
    <property type="evidence" value="ECO:0007669"/>
    <property type="project" value="UniProtKB-UniRule"/>
</dbReference>
<dbReference type="HOGENOM" id="CLU_076278_0_0_12"/>
<dbReference type="AlphaFoldDB" id="W5SNQ4"/>
<dbReference type="PANTHER" id="PTHR30409:SF1">
    <property type="entry name" value="CARBAMATE KINASE-RELATED"/>
    <property type="match status" value="1"/>
</dbReference>
<comment type="similarity">
    <text evidence="1 5">Belongs to the carbamate kinase family.</text>
</comment>
<dbReference type="InterPro" id="IPR036393">
    <property type="entry name" value="AceGlu_kinase-like_sf"/>
</dbReference>
<dbReference type="PANTHER" id="PTHR30409">
    <property type="entry name" value="CARBAMATE KINASE"/>
    <property type="match status" value="1"/>
</dbReference>
<dbReference type="NCBIfam" id="TIGR00746">
    <property type="entry name" value="arcC"/>
    <property type="match status" value="1"/>
</dbReference>
<evidence type="ECO:0000259" key="6">
    <source>
        <dbReference type="Pfam" id="PF00696"/>
    </source>
</evidence>
<proteinExistence type="inferred from homology"/>
<evidence type="ECO:0000256" key="5">
    <source>
        <dbReference type="PIRNR" id="PIRNR000723"/>
    </source>
</evidence>
<dbReference type="PRINTS" id="PR01469">
    <property type="entry name" value="CARBMTKINASE"/>
</dbReference>
<accession>W5SNQ4</accession>